<feature type="region of interest" description="Disordered" evidence="1">
    <location>
        <begin position="143"/>
        <end position="182"/>
    </location>
</feature>
<feature type="compositionally biased region" description="Basic and acidic residues" evidence="1">
    <location>
        <begin position="143"/>
        <end position="152"/>
    </location>
</feature>
<feature type="compositionally biased region" description="Low complexity" evidence="1">
    <location>
        <begin position="153"/>
        <end position="182"/>
    </location>
</feature>
<accession>A0A1D1ZQC0</accession>
<dbReference type="InterPro" id="IPR036915">
    <property type="entry name" value="Cyclin-like_sf"/>
</dbReference>
<dbReference type="AlphaFoldDB" id="A0A1D1ZQC0"/>
<feature type="region of interest" description="Disordered" evidence="1">
    <location>
        <begin position="1"/>
        <end position="30"/>
    </location>
</feature>
<feature type="non-terminal residue" evidence="3">
    <location>
        <position position="1"/>
    </location>
</feature>
<proteinExistence type="predicted"/>
<gene>
    <name evidence="3" type="ORF">g.57047</name>
</gene>
<dbReference type="Pfam" id="PF02984">
    <property type="entry name" value="Cyclin_C"/>
    <property type="match status" value="1"/>
</dbReference>
<dbReference type="Gene3D" id="1.10.472.10">
    <property type="entry name" value="Cyclin-like"/>
    <property type="match status" value="1"/>
</dbReference>
<evidence type="ECO:0000256" key="1">
    <source>
        <dbReference type="SAM" id="MobiDB-lite"/>
    </source>
</evidence>
<protein>
    <recommendedName>
        <fullName evidence="2">Cyclin C-terminal domain-containing protein</fullName>
    </recommendedName>
</protein>
<dbReference type="InterPro" id="IPR004367">
    <property type="entry name" value="Cyclin_C-dom"/>
</dbReference>
<sequence>GLARTSLTAPADGPARASAMDPGDSPAPLAAPMRLSRSSAGVAGAEVTAAVAGALRGLVAGLALPLAVAEQDGGVALRGSRAAVLAWLAGPGAELALGPVDAALASPPASAAALIEADAAAGEACGAAFAAVAAYEAEHFGRGSGEVERGEGRSSPPDAGSGSGAASPPNGTATIKQTPASRTPAPARAALAACILRLGLVLQLRSEVAHDAAQLAERLCRAAALAPSAPPAPPALAALATAAAQAGVALEDAPGWAPLLGLVGVPAADVAAERARLRAALRGDVAAISPLRVLQLYFERLGCSVQAVAADPQLHAMTVMAVEAAAAAAMAPEGPPALAPSLVAAACLAHARGRLGMTPVWPEALQAMTVYAAEDLIPAAQAVEAATAAAATQSLA</sequence>
<evidence type="ECO:0000259" key="2">
    <source>
        <dbReference type="Pfam" id="PF02984"/>
    </source>
</evidence>
<organism evidence="3">
    <name type="scientific">Auxenochlorella protothecoides</name>
    <name type="common">Green microalga</name>
    <name type="synonym">Chlorella protothecoides</name>
    <dbReference type="NCBI Taxonomy" id="3075"/>
    <lineage>
        <taxon>Eukaryota</taxon>
        <taxon>Viridiplantae</taxon>
        <taxon>Chlorophyta</taxon>
        <taxon>core chlorophytes</taxon>
        <taxon>Trebouxiophyceae</taxon>
        <taxon>Chlorellales</taxon>
        <taxon>Chlorellaceae</taxon>
        <taxon>Auxenochlorella</taxon>
    </lineage>
</organism>
<evidence type="ECO:0000313" key="3">
    <source>
        <dbReference type="EMBL" id="JAT69118.1"/>
    </source>
</evidence>
<name>A0A1D1ZQC0_AUXPR</name>
<dbReference type="SUPFAM" id="SSF47954">
    <property type="entry name" value="Cyclin-like"/>
    <property type="match status" value="1"/>
</dbReference>
<dbReference type="EMBL" id="GDKF01009504">
    <property type="protein sequence ID" value="JAT69118.1"/>
    <property type="molecule type" value="Transcribed_RNA"/>
</dbReference>
<reference evidence="3" key="1">
    <citation type="submission" date="2015-08" db="EMBL/GenBank/DDBJ databases">
        <authorList>
            <person name="Babu N.S."/>
            <person name="Beckwith C.J."/>
            <person name="Beseler K.G."/>
            <person name="Brison A."/>
            <person name="Carone J.V."/>
            <person name="Caskin T.P."/>
            <person name="Diamond M."/>
            <person name="Durham M.E."/>
            <person name="Foxe J.M."/>
            <person name="Go M."/>
            <person name="Henderson B.A."/>
            <person name="Jones I.B."/>
            <person name="McGettigan J.A."/>
            <person name="Micheletti S.J."/>
            <person name="Nasrallah M.E."/>
            <person name="Ortiz D."/>
            <person name="Piller C.R."/>
            <person name="Privatt S.R."/>
            <person name="Schneider S.L."/>
            <person name="Sharp S."/>
            <person name="Smith T.C."/>
            <person name="Stanton J.D."/>
            <person name="Ullery H.E."/>
            <person name="Wilson R.J."/>
            <person name="Serrano M.G."/>
            <person name="Buck G."/>
            <person name="Lee V."/>
            <person name="Wang Y."/>
            <person name="Carvalho R."/>
            <person name="Voegtly L."/>
            <person name="Shi R."/>
            <person name="Duckworth R."/>
            <person name="Johnson A."/>
            <person name="Loviza R."/>
            <person name="Walstead R."/>
            <person name="Shah Z."/>
            <person name="Kiflezghi M."/>
            <person name="Wade K."/>
            <person name="Ball S.L."/>
            <person name="Bradley K.W."/>
            <person name="Asai D.J."/>
            <person name="Bowman C.A."/>
            <person name="Russell D.A."/>
            <person name="Pope W.H."/>
            <person name="Jacobs-Sera D."/>
            <person name="Hendrix R.W."/>
            <person name="Hatfull G.F."/>
        </authorList>
    </citation>
    <scope>NUCLEOTIDE SEQUENCE</scope>
</reference>
<feature type="domain" description="Cyclin C-terminal" evidence="2">
    <location>
        <begin position="339"/>
        <end position="394"/>
    </location>
</feature>
<dbReference type="CDD" id="cd20529">
    <property type="entry name" value="CYCLIN_CCNJ-like_rpt2"/>
    <property type="match status" value="1"/>
</dbReference>